<reference evidence="1 2" key="1">
    <citation type="submission" date="2018-03" db="EMBL/GenBank/DDBJ databases">
        <title>First report of an OXA-48+CTX-M-M-producing Kluyvera ascorbata clone recovered from patients admitted in a University Hospital in Madrid, Spain.</title>
        <authorList>
            <person name="Hernandez-Garcia M."/>
            <person name="Leon-Sampedro R."/>
            <person name="Perez-Viso B."/>
            <person name="Morosini M.I."/>
            <person name="Lopez-Fresnena N."/>
            <person name="Coque T.M."/>
            <person name="Bonten M."/>
            <person name="Malhotra-Kumar S."/>
            <person name="Ruiz-Garbajosa P."/>
            <person name="Canton R."/>
        </authorList>
    </citation>
    <scope>NUCLEOTIDE SEQUENCE [LARGE SCALE GENOMIC DNA]</scope>
    <source>
        <strain evidence="1 2">KA2</strain>
    </source>
</reference>
<name>A0A2T2XW72_9ENTR</name>
<dbReference type="EMBL" id="PYHO01000030">
    <property type="protein sequence ID" value="PSR44497.1"/>
    <property type="molecule type" value="Genomic_DNA"/>
</dbReference>
<evidence type="ECO:0008006" key="3">
    <source>
        <dbReference type="Google" id="ProtNLM"/>
    </source>
</evidence>
<dbReference type="AlphaFoldDB" id="A0A2T2XW72"/>
<comment type="caution">
    <text evidence="1">The sequence shown here is derived from an EMBL/GenBank/DDBJ whole genome shotgun (WGS) entry which is preliminary data.</text>
</comment>
<keyword evidence="2" id="KW-1185">Reference proteome</keyword>
<gene>
    <name evidence="1" type="ORF">C8256_23095</name>
</gene>
<evidence type="ECO:0000313" key="2">
    <source>
        <dbReference type="Proteomes" id="UP000240892"/>
    </source>
</evidence>
<dbReference type="RefSeq" id="WP_106930729.1">
    <property type="nucleotide sequence ID" value="NZ_CABMMU010000030.1"/>
</dbReference>
<accession>A0A2T2XW72</accession>
<sequence length="313" mass="34882">MLNVPLFIDGMLGMGDNIYQRAFVRQLPAGTFIKTPWPELYEDLPVLPVRSNTTLRTQRKNEHRTQAAYHRPPDMRQTKRIFYGPENLRRGSIFDAMRQQFGVEPGAISLPSFGPAEFTHEKPIAVIRPATVRSEWRSDSRNPDPDYLLKASRILREHFCVISVADLQDGEEWVVGELPEADLRLHAGELGFKSLMRLVEHAAVVVTPVGWALPAAIAYKTPVYVVAGGRGGHNAPEIVTDPAMDLSRVGWAIPDNYCRCEAWDHHCDKRISHFTNKFEAWLHEVVLSGTGTRAGVSARAGDRALPGAASKAV</sequence>
<proteinExistence type="predicted"/>
<protein>
    <recommendedName>
        <fullName evidence="3">Glycosyltransferase</fullName>
    </recommendedName>
</protein>
<dbReference type="Proteomes" id="UP000240892">
    <property type="component" value="Unassembled WGS sequence"/>
</dbReference>
<organism evidence="1 2">
    <name type="scientific">Kluyvera genomosp. 2</name>
    <dbReference type="NCBI Taxonomy" id="2774054"/>
    <lineage>
        <taxon>Bacteria</taxon>
        <taxon>Pseudomonadati</taxon>
        <taxon>Pseudomonadota</taxon>
        <taxon>Gammaproteobacteria</taxon>
        <taxon>Enterobacterales</taxon>
        <taxon>Enterobacteriaceae</taxon>
        <taxon>Kluyvera</taxon>
    </lineage>
</organism>
<evidence type="ECO:0000313" key="1">
    <source>
        <dbReference type="EMBL" id="PSR44497.1"/>
    </source>
</evidence>